<dbReference type="GO" id="GO:0045892">
    <property type="term" value="P:negative regulation of DNA-templated transcription"/>
    <property type="evidence" value="ECO:0007669"/>
    <property type="project" value="TreeGrafter"/>
</dbReference>
<feature type="repeat" description="MBT" evidence="2">
    <location>
        <begin position="448"/>
        <end position="503"/>
    </location>
</feature>
<organism evidence="3 4">
    <name type="scientific">Syphacia muris</name>
    <dbReference type="NCBI Taxonomy" id="451379"/>
    <lineage>
        <taxon>Eukaryota</taxon>
        <taxon>Metazoa</taxon>
        <taxon>Ecdysozoa</taxon>
        <taxon>Nematoda</taxon>
        <taxon>Chromadorea</taxon>
        <taxon>Rhabditida</taxon>
        <taxon>Spirurina</taxon>
        <taxon>Oxyuridomorpha</taxon>
        <taxon>Oxyuroidea</taxon>
        <taxon>Oxyuridae</taxon>
        <taxon>Syphacia</taxon>
    </lineage>
</organism>
<dbReference type="Pfam" id="PF02820">
    <property type="entry name" value="MBT"/>
    <property type="match status" value="3"/>
</dbReference>
<dbReference type="AlphaFoldDB" id="A0A0N5AR33"/>
<dbReference type="STRING" id="451379.A0A0N5AR33"/>
<dbReference type="GO" id="GO:0042393">
    <property type="term" value="F:histone binding"/>
    <property type="evidence" value="ECO:0007669"/>
    <property type="project" value="TreeGrafter"/>
</dbReference>
<dbReference type="InterPro" id="IPR004092">
    <property type="entry name" value="Mbt"/>
</dbReference>
<dbReference type="PANTHER" id="PTHR12247">
    <property type="entry name" value="POLYCOMB GROUP PROTEIN"/>
    <property type="match status" value="1"/>
</dbReference>
<dbReference type="GO" id="GO:0005634">
    <property type="term" value="C:nucleus"/>
    <property type="evidence" value="ECO:0007669"/>
    <property type="project" value="InterPro"/>
</dbReference>
<dbReference type="SUPFAM" id="SSF63748">
    <property type="entry name" value="Tudor/PWWP/MBT"/>
    <property type="match status" value="3"/>
</dbReference>
<evidence type="ECO:0000256" key="1">
    <source>
        <dbReference type="ARBA" id="ARBA00022737"/>
    </source>
</evidence>
<dbReference type="Proteomes" id="UP000046393">
    <property type="component" value="Unplaced"/>
</dbReference>
<evidence type="ECO:0000256" key="2">
    <source>
        <dbReference type="PROSITE-ProRule" id="PRU00459"/>
    </source>
</evidence>
<protein>
    <submittedName>
        <fullName evidence="4">Fmp27_GFWDK domain-containing protein</fullName>
    </submittedName>
</protein>
<reference evidence="4" key="1">
    <citation type="submission" date="2017-02" db="UniProtKB">
        <authorList>
            <consortium name="WormBaseParasite"/>
        </authorList>
    </citation>
    <scope>IDENTIFICATION</scope>
</reference>
<keyword evidence="3" id="KW-1185">Reference proteome</keyword>
<evidence type="ECO:0000313" key="4">
    <source>
        <dbReference type="WBParaSite" id="SMUV_0000716601-mRNA-1"/>
    </source>
</evidence>
<sequence>MPLSSGGRYRTIKLLFLELGNNDNENFISEMYSWKACLELISDMMTRKNSSGYSCCEFVVPVHAFHNAPFAELMKCVNQNVEASKSLRHIEVELNNDYSLDGKCSVSLKALYWFADIIKVAGYRLLVRFESMDQKEDETNDFWVNIASDAIQRVGEIRIFLRKRRCSFGTFRKYSLSLVRLEWVCIDFRTLPVNWNEYKKNNILHCKFKKGDSVELLDSLLSMRVRPAIIDNVIGDRVFVKLSMNDLMECPSYEKLSSDEDLQINGVWMNRESPLLFYVGWSMKVGYEIMANDNYIKHAAAVAKALTRNLKELPFVANDAHPDLFITCEDERRQLEVLDPLDTCQELGFGTVLVYFFKLVFKLDLMEEIWLKTVPLHCSSKLLFPAGYAYKYGIKLRNSGNGESFRLENLLKELELCVLLQQKNCLKILKLWEELISRCQIRSRRLCEPSLICPATVMAHKGRLLLIKYDGWDDTYNQLFGFRFNNIYPLGWCEIYGYKLEAPRIEVMRDPARRFKLFALTSLVRFFKFTSCITRILPYGRLPNDTSNF</sequence>
<dbReference type="SMART" id="SM00561">
    <property type="entry name" value="MBT"/>
    <property type="match status" value="2"/>
</dbReference>
<dbReference type="WBParaSite" id="SMUV_0000716601-mRNA-1">
    <property type="protein sequence ID" value="SMUV_0000716601-mRNA-1"/>
    <property type="gene ID" value="SMUV_0000716601"/>
</dbReference>
<name>A0A0N5AR33_9BILA</name>
<keyword evidence="1" id="KW-0677">Repeat</keyword>
<dbReference type="PROSITE" id="PS51079">
    <property type="entry name" value="MBT"/>
    <property type="match status" value="1"/>
</dbReference>
<dbReference type="Gene3D" id="2.30.30.140">
    <property type="match status" value="3"/>
</dbReference>
<proteinExistence type="predicted"/>
<dbReference type="InterPro" id="IPR050548">
    <property type="entry name" value="PcG_chromatin_remod_factors"/>
</dbReference>
<dbReference type="GO" id="GO:0003682">
    <property type="term" value="F:chromatin binding"/>
    <property type="evidence" value="ECO:0007669"/>
    <property type="project" value="TreeGrafter"/>
</dbReference>
<evidence type="ECO:0000313" key="3">
    <source>
        <dbReference type="Proteomes" id="UP000046393"/>
    </source>
</evidence>
<accession>A0A0N5AR33</accession>